<organism evidence="3 4">
    <name type="scientific">Asterophora parasitica</name>
    <dbReference type="NCBI Taxonomy" id="117018"/>
    <lineage>
        <taxon>Eukaryota</taxon>
        <taxon>Fungi</taxon>
        <taxon>Dikarya</taxon>
        <taxon>Basidiomycota</taxon>
        <taxon>Agaricomycotina</taxon>
        <taxon>Agaricomycetes</taxon>
        <taxon>Agaricomycetidae</taxon>
        <taxon>Agaricales</taxon>
        <taxon>Tricholomatineae</taxon>
        <taxon>Lyophyllaceae</taxon>
        <taxon>Asterophora</taxon>
    </lineage>
</organism>
<reference evidence="3" key="2">
    <citation type="submission" date="2021-10" db="EMBL/GenBank/DDBJ databases">
        <title>Phylogenomics reveals ancestral predisposition of the termite-cultivated fungus Termitomyces towards a domesticated lifestyle.</title>
        <authorList>
            <person name="Auxier B."/>
            <person name="Grum-Grzhimaylo A."/>
            <person name="Cardenas M.E."/>
            <person name="Lodge J.D."/>
            <person name="Laessoe T."/>
            <person name="Pedersen O."/>
            <person name="Smith M.E."/>
            <person name="Kuyper T.W."/>
            <person name="Franco-Molano E.A."/>
            <person name="Baroni T.J."/>
            <person name="Aanen D.K."/>
        </authorList>
    </citation>
    <scope>NUCLEOTIDE SEQUENCE</scope>
    <source>
        <strain evidence="3">AP01</strain>
        <tissue evidence="3">Mycelium</tissue>
    </source>
</reference>
<comment type="caution">
    <text evidence="3">The sequence shown here is derived from an EMBL/GenBank/DDBJ whole genome shotgun (WGS) entry which is preliminary data.</text>
</comment>
<evidence type="ECO:0000256" key="1">
    <source>
        <dbReference type="ARBA" id="ARBA00006484"/>
    </source>
</evidence>
<protein>
    <recommendedName>
        <fullName evidence="5">Short-chain dehydrogenase</fullName>
    </recommendedName>
</protein>
<evidence type="ECO:0008006" key="5">
    <source>
        <dbReference type="Google" id="ProtNLM"/>
    </source>
</evidence>
<dbReference type="InterPro" id="IPR002347">
    <property type="entry name" value="SDR_fam"/>
</dbReference>
<dbReference type="Proteomes" id="UP000775547">
    <property type="component" value="Unassembled WGS sequence"/>
</dbReference>
<sequence>MSLSFKGHTIVVTGAGGGLGKTYSLFFASRGANVVVNDFNGAAAQKVVDDIVKEDGLIHPELAGGKAVVNTSSVTDGAAVIKSALDAFGGVTILINNAGILRDKGCVQLDALGALGGTDAGS</sequence>
<dbReference type="PRINTS" id="PR00081">
    <property type="entry name" value="GDHRDH"/>
</dbReference>
<dbReference type="OrthoDB" id="3592703at2759"/>
<dbReference type="Pfam" id="PF00106">
    <property type="entry name" value="adh_short"/>
    <property type="match status" value="1"/>
</dbReference>
<evidence type="ECO:0000313" key="3">
    <source>
        <dbReference type="EMBL" id="KAG5647422.1"/>
    </source>
</evidence>
<reference evidence="3" key="1">
    <citation type="submission" date="2020-07" db="EMBL/GenBank/DDBJ databases">
        <authorList>
            <person name="Nieuwenhuis M."/>
            <person name="Van De Peppel L.J.J."/>
        </authorList>
    </citation>
    <scope>NUCLEOTIDE SEQUENCE</scope>
    <source>
        <strain evidence="3">AP01</strain>
        <tissue evidence="3">Mycelium</tissue>
    </source>
</reference>
<dbReference type="InterPro" id="IPR051687">
    <property type="entry name" value="Peroxisomal_Beta-Oxidation"/>
</dbReference>
<dbReference type="PANTHER" id="PTHR45024">
    <property type="entry name" value="DEHYDROGENASES, SHORT CHAIN"/>
    <property type="match status" value="1"/>
</dbReference>
<gene>
    <name evidence="3" type="ORF">DXG03_000493</name>
</gene>
<keyword evidence="4" id="KW-1185">Reference proteome</keyword>
<dbReference type="AlphaFoldDB" id="A0A9P7GHY6"/>
<dbReference type="PANTHER" id="PTHR45024:SF2">
    <property type="entry name" value="SCP2 DOMAIN-CONTAINING PROTEIN"/>
    <property type="match status" value="1"/>
</dbReference>
<dbReference type="SUPFAM" id="SSF51735">
    <property type="entry name" value="NAD(P)-binding Rossmann-fold domains"/>
    <property type="match status" value="1"/>
</dbReference>
<keyword evidence="2" id="KW-0560">Oxidoreductase</keyword>
<comment type="similarity">
    <text evidence="1">Belongs to the short-chain dehydrogenases/reductases (SDR) family.</text>
</comment>
<dbReference type="EMBL" id="JABCKV010000010">
    <property type="protein sequence ID" value="KAG5647422.1"/>
    <property type="molecule type" value="Genomic_DNA"/>
</dbReference>
<dbReference type="GO" id="GO:0016491">
    <property type="term" value="F:oxidoreductase activity"/>
    <property type="evidence" value="ECO:0007669"/>
    <property type="project" value="UniProtKB-KW"/>
</dbReference>
<evidence type="ECO:0000313" key="4">
    <source>
        <dbReference type="Proteomes" id="UP000775547"/>
    </source>
</evidence>
<dbReference type="InterPro" id="IPR036291">
    <property type="entry name" value="NAD(P)-bd_dom_sf"/>
</dbReference>
<dbReference type="Gene3D" id="3.40.50.720">
    <property type="entry name" value="NAD(P)-binding Rossmann-like Domain"/>
    <property type="match status" value="1"/>
</dbReference>
<evidence type="ECO:0000256" key="2">
    <source>
        <dbReference type="ARBA" id="ARBA00023002"/>
    </source>
</evidence>
<accession>A0A9P7GHY6</accession>
<name>A0A9P7GHY6_9AGAR</name>
<proteinExistence type="inferred from homology"/>